<evidence type="ECO:0000256" key="4">
    <source>
        <dbReference type="ARBA" id="ARBA00022490"/>
    </source>
</evidence>
<evidence type="ECO:0000256" key="3">
    <source>
        <dbReference type="ARBA" id="ARBA00019010"/>
    </source>
</evidence>
<dbReference type="Proteomes" id="UP000272464">
    <property type="component" value="Unassembled WGS sequence"/>
</dbReference>
<dbReference type="GO" id="GO:0016740">
    <property type="term" value="F:transferase activity"/>
    <property type="evidence" value="ECO:0007669"/>
    <property type="project" value="UniProtKB-KW"/>
</dbReference>
<dbReference type="RefSeq" id="WP_127199544.1">
    <property type="nucleotide sequence ID" value="NZ_RZNX01000004.1"/>
</dbReference>
<evidence type="ECO:0000256" key="1">
    <source>
        <dbReference type="ARBA" id="ARBA00004496"/>
    </source>
</evidence>
<evidence type="ECO:0000313" key="12">
    <source>
        <dbReference type="Proteomes" id="UP000272464"/>
    </source>
</evidence>
<dbReference type="GO" id="GO:0005524">
    <property type="term" value="F:ATP binding"/>
    <property type="evidence" value="ECO:0007669"/>
    <property type="project" value="UniProtKB-KW"/>
</dbReference>
<dbReference type="EMBL" id="RZNX01000004">
    <property type="protein sequence ID" value="RUT30612.1"/>
    <property type="molecule type" value="Genomic_DNA"/>
</dbReference>
<keyword evidence="11" id="KW-0808">Transferase</keyword>
<dbReference type="GO" id="GO:0002949">
    <property type="term" value="P:tRNA threonylcarbamoyladenosine modification"/>
    <property type="evidence" value="ECO:0007669"/>
    <property type="project" value="InterPro"/>
</dbReference>
<dbReference type="OrthoDB" id="9815896at2"/>
<sequence length="163" mass="18401">MEFDKGAADLILHAKNLKDTEKLAAFLAEQAEPGTVIALDGDLGAGKTAFSQLFAKHLQVEQQVNSPTFTLIKEYEGRLPFYHMDVYRLSLEEADELGLEEYFEGQGVTLVEWASLVEELLPSAYLHIYLEVTDMTERQIYLKGQGAPYGQWLLDLKREWGTA</sequence>
<organism evidence="11 12">
    <name type="scientific">Paenibacillus zeisoli</name>
    <dbReference type="NCBI Taxonomy" id="2496267"/>
    <lineage>
        <taxon>Bacteria</taxon>
        <taxon>Bacillati</taxon>
        <taxon>Bacillota</taxon>
        <taxon>Bacilli</taxon>
        <taxon>Bacillales</taxon>
        <taxon>Paenibacillaceae</taxon>
        <taxon>Paenibacillus</taxon>
    </lineage>
</organism>
<name>A0A433X980_9BACL</name>
<dbReference type="InterPro" id="IPR003442">
    <property type="entry name" value="T6A_TsaE"/>
</dbReference>
<dbReference type="GO" id="GO:0005737">
    <property type="term" value="C:cytoplasm"/>
    <property type="evidence" value="ECO:0007669"/>
    <property type="project" value="UniProtKB-SubCell"/>
</dbReference>
<comment type="similarity">
    <text evidence="2">Belongs to the TsaE family.</text>
</comment>
<evidence type="ECO:0000256" key="8">
    <source>
        <dbReference type="ARBA" id="ARBA00022840"/>
    </source>
</evidence>
<evidence type="ECO:0000256" key="9">
    <source>
        <dbReference type="ARBA" id="ARBA00022842"/>
    </source>
</evidence>
<dbReference type="Gene3D" id="3.40.50.300">
    <property type="entry name" value="P-loop containing nucleotide triphosphate hydrolases"/>
    <property type="match status" value="1"/>
</dbReference>
<comment type="caution">
    <text evidence="11">The sequence shown here is derived from an EMBL/GenBank/DDBJ whole genome shotgun (WGS) entry which is preliminary data.</text>
</comment>
<evidence type="ECO:0000313" key="11">
    <source>
        <dbReference type="EMBL" id="RUT30612.1"/>
    </source>
</evidence>
<comment type="subcellular location">
    <subcellularLocation>
        <location evidence="1">Cytoplasm</location>
    </subcellularLocation>
</comment>
<dbReference type="PANTHER" id="PTHR33540:SF2">
    <property type="entry name" value="TRNA THREONYLCARBAMOYLADENOSINE BIOSYNTHESIS PROTEIN TSAE"/>
    <property type="match status" value="1"/>
</dbReference>
<keyword evidence="9" id="KW-0460">Magnesium</keyword>
<evidence type="ECO:0000256" key="7">
    <source>
        <dbReference type="ARBA" id="ARBA00022741"/>
    </source>
</evidence>
<evidence type="ECO:0000256" key="10">
    <source>
        <dbReference type="ARBA" id="ARBA00032441"/>
    </source>
</evidence>
<dbReference type="InterPro" id="IPR027417">
    <property type="entry name" value="P-loop_NTPase"/>
</dbReference>
<dbReference type="SUPFAM" id="SSF52540">
    <property type="entry name" value="P-loop containing nucleoside triphosphate hydrolases"/>
    <property type="match status" value="1"/>
</dbReference>
<reference evidence="11 12" key="1">
    <citation type="submission" date="2018-12" db="EMBL/GenBank/DDBJ databases">
        <authorList>
            <person name="Sun L."/>
            <person name="Chen Z."/>
        </authorList>
    </citation>
    <scope>NUCLEOTIDE SEQUENCE [LARGE SCALE GENOMIC DNA]</scope>
    <source>
        <strain evidence="11 12">3-5-3</strain>
    </source>
</reference>
<dbReference type="Pfam" id="PF02367">
    <property type="entry name" value="TsaE"/>
    <property type="match status" value="1"/>
</dbReference>
<keyword evidence="5" id="KW-0819">tRNA processing</keyword>
<protein>
    <recommendedName>
        <fullName evidence="3">tRNA threonylcarbamoyladenosine biosynthesis protein TsaE</fullName>
    </recommendedName>
    <alternativeName>
        <fullName evidence="10">t(6)A37 threonylcarbamoyladenosine biosynthesis protein TsaE</fullName>
    </alternativeName>
</protein>
<proteinExistence type="inferred from homology"/>
<evidence type="ECO:0000256" key="5">
    <source>
        <dbReference type="ARBA" id="ARBA00022694"/>
    </source>
</evidence>
<keyword evidence="12" id="KW-1185">Reference proteome</keyword>
<dbReference type="GO" id="GO:0046872">
    <property type="term" value="F:metal ion binding"/>
    <property type="evidence" value="ECO:0007669"/>
    <property type="project" value="UniProtKB-KW"/>
</dbReference>
<dbReference type="NCBIfam" id="TIGR00150">
    <property type="entry name" value="T6A_YjeE"/>
    <property type="match status" value="1"/>
</dbReference>
<evidence type="ECO:0000256" key="2">
    <source>
        <dbReference type="ARBA" id="ARBA00007599"/>
    </source>
</evidence>
<gene>
    <name evidence="11" type="primary">tsaE</name>
    <name evidence="11" type="ORF">EJP77_12355</name>
</gene>
<dbReference type="AlphaFoldDB" id="A0A433X980"/>
<keyword evidence="8" id="KW-0067">ATP-binding</keyword>
<evidence type="ECO:0000256" key="6">
    <source>
        <dbReference type="ARBA" id="ARBA00022723"/>
    </source>
</evidence>
<dbReference type="PANTHER" id="PTHR33540">
    <property type="entry name" value="TRNA THREONYLCARBAMOYLADENOSINE BIOSYNTHESIS PROTEIN TSAE"/>
    <property type="match status" value="1"/>
</dbReference>
<dbReference type="CDD" id="cd02019">
    <property type="entry name" value="NK"/>
    <property type="match status" value="1"/>
</dbReference>
<keyword evidence="6" id="KW-0479">Metal-binding</keyword>
<accession>A0A433X980</accession>
<keyword evidence="4" id="KW-0963">Cytoplasm</keyword>
<keyword evidence="7" id="KW-0547">Nucleotide-binding</keyword>